<protein>
    <recommendedName>
        <fullName evidence="4">Large ribosomal subunit protein bL17</fullName>
    </recommendedName>
</protein>
<dbReference type="EMBL" id="AP026708">
    <property type="protein sequence ID" value="BDQ35320.1"/>
    <property type="molecule type" value="Genomic_DNA"/>
</dbReference>
<evidence type="ECO:0000256" key="1">
    <source>
        <dbReference type="ARBA" id="ARBA00008777"/>
    </source>
</evidence>
<dbReference type="SUPFAM" id="SSF64263">
    <property type="entry name" value="Prokaryotic ribosomal protein L17"/>
    <property type="match status" value="1"/>
</dbReference>
<dbReference type="InterPro" id="IPR036373">
    <property type="entry name" value="Ribosomal_bL17_sf"/>
</dbReference>
<accession>A0ABM8AVP3</accession>
<sequence length="186" mass="20962">MRHRKSGRKLNRTNTHRAAMFKNMARALLTYEQIRTTEPKAKELRRIVDKLITLALRNDLHARRQAYKVLGSHQMVQRLFDDIGPRFEGGKGGYTRIVKLSQPRKGDCAPMVIIALTKLAADTKVEEAPVAEEPKKAAPKKAAPKKTEAKKDEEKKPAKKAAPKKKAEPKEEKAEKAVDSEDKSDD</sequence>
<name>A0ABM8AVP3_9BACT</name>
<feature type="compositionally biased region" description="Basic and acidic residues" evidence="6">
    <location>
        <begin position="165"/>
        <end position="186"/>
    </location>
</feature>
<keyword evidence="2 4" id="KW-0689">Ribosomal protein</keyword>
<comment type="subunit">
    <text evidence="4">Part of the 50S ribosomal subunit. Contacts protein L32.</text>
</comment>
<keyword evidence="3 4" id="KW-0687">Ribonucleoprotein</keyword>
<feature type="compositionally biased region" description="Basic and acidic residues" evidence="6">
    <location>
        <begin position="127"/>
        <end position="136"/>
    </location>
</feature>
<dbReference type="NCBIfam" id="TIGR00059">
    <property type="entry name" value="L17"/>
    <property type="match status" value="1"/>
</dbReference>
<evidence type="ECO:0000313" key="7">
    <source>
        <dbReference type="EMBL" id="BDQ35320.1"/>
    </source>
</evidence>
<reference evidence="7" key="1">
    <citation type="submission" date="2022-08" db="EMBL/GenBank/DDBJ databases">
        <title>Genome Sequence of the sulphate-reducing bacterium, Pseudodesulfovibrio portus JCM14722.</title>
        <authorList>
            <person name="Kondo R."/>
            <person name="Kataoka T."/>
        </authorList>
    </citation>
    <scope>NUCLEOTIDE SEQUENCE</scope>
    <source>
        <strain evidence="7">JCM 14722</strain>
    </source>
</reference>
<evidence type="ECO:0000313" key="8">
    <source>
        <dbReference type="Proteomes" id="UP001061361"/>
    </source>
</evidence>
<keyword evidence="8" id="KW-1185">Reference proteome</keyword>
<dbReference type="PANTHER" id="PTHR14413:SF16">
    <property type="entry name" value="LARGE RIBOSOMAL SUBUNIT PROTEIN BL17M"/>
    <property type="match status" value="1"/>
</dbReference>
<evidence type="ECO:0000256" key="4">
    <source>
        <dbReference type="HAMAP-Rule" id="MF_01368"/>
    </source>
</evidence>
<evidence type="ECO:0000256" key="2">
    <source>
        <dbReference type="ARBA" id="ARBA00022980"/>
    </source>
</evidence>
<dbReference type="Gene3D" id="3.90.1030.10">
    <property type="entry name" value="Ribosomal protein L17"/>
    <property type="match status" value="1"/>
</dbReference>
<gene>
    <name evidence="4" type="primary">rplQ</name>
    <name evidence="7" type="ORF">JCM14722_28620</name>
</gene>
<proteinExistence type="inferred from homology"/>
<evidence type="ECO:0000256" key="5">
    <source>
        <dbReference type="RuleBase" id="RU000660"/>
    </source>
</evidence>
<comment type="similarity">
    <text evidence="1 4 5">Belongs to the bacterial ribosomal protein bL17 family.</text>
</comment>
<feature type="region of interest" description="Disordered" evidence="6">
    <location>
        <begin position="127"/>
        <end position="186"/>
    </location>
</feature>
<dbReference type="Pfam" id="PF01196">
    <property type="entry name" value="Ribosomal_L17"/>
    <property type="match status" value="1"/>
</dbReference>
<dbReference type="InterPro" id="IPR000456">
    <property type="entry name" value="Ribosomal_bL17"/>
</dbReference>
<dbReference type="HAMAP" id="MF_01368">
    <property type="entry name" value="Ribosomal_bL17"/>
    <property type="match status" value="1"/>
</dbReference>
<dbReference type="PANTHER" id="PTHR14413">
    <property type="entry name" value="RIBOSOMAL PROTEIN L17"/>
    <property type="match status" value="1"/>
</dbReference>
<dbReference type="Proteomes" id="UP001061361">
    <property type="component" value="Chromosome"/>
</dbReference>
<feature type="compositionally biased region" description="Basic and acidic residues" evidence="6">
    <location>
        <begin position="145"/>
        <end position="156"/>
    </location>
</feature>
<evidence type="ECO:0000256" key="3">
    <source>
        <dbReference type="ARBA" id="ARBA00023274"/>
    </source>
</evidence>
<organism evidence="7 8">
    <name type="scientific">Pseudodesulfovibrio portus</name>
    <dbReference type="NCBI Taxonomy" id="231439"/>
    <lineage>
        <taxon>Bacteria</taxon>
        <taxon>Pseudomonadati</taxon>
        <taxon>Thermodesulfobacteriota</taxon>
        <taxon>Desulfovibrionia</taxon>
        <taxon>Desulfovibrionales</taxon>
        <taxon>Desulfovibrionaceae</taxon>
    </lineage>
</organism>
<evidence type="ECO:0000256" key="6">
    <source>
        <dbReference type="SAM" id="MobiDB-lite"/>
    </source>
</evidence>